<keyword evidence="2" id="KW-1185">Reference proteome</keyword>
<dbReference type="Proteomes" id="UP001597237">
    <property type="component" value="Unassembled WGS sequence"/>
</dbReference>
<comment type="caution">
    <text evidence="1">The sequence shown here is derived from an EMBL/GenBank/DDBJ whole genome shotgun (WGS) entry which is preliminary data.</text>
</comment>
<evidence type="ECO:0000313" key="2">
    <source>
        <dbReference type="Proteomes" id="UP001597237"/>
    </source>
</evidence>
<reference evidence="2" key="1">
    <citation type="journal article" date="2019" name="Int. J. Syst. Evol. Microbiol.">
        <title>The Global Catalogue of Microorganisms (GCM) 10K type strain sequencing project: providing services to taxonomists for standard genome sequencing and annotation.</title>
        <authorList>
            <consortium name="The Broad Institute Genomics Platform"/>
            <consortium name="The Broad Institute Genome Sequencing Center for Infectious Disease"/>
            <person name="Wu L."/>
            <person name="Ma J."/>
        </authorList>
    </citation>
    <scope>NUCLEOTIDE SEQUENCE [LARGE SCALE GENOMIC DNA]</scope>
    <source>
        <strain evidence="2">DFY28</strain>
    </source>
</reference>
<evidence type="ECO:0000313" key="1">
    <source>
        <dbReference type="EMBL" id="MFD1783756.1"/>
    </source>
</evidence>
<dbReference type="RefSeq" id="WP_377283053.1">
    <property type="nucleotide sequence ID" value="NZ_JBHRSI010000008.1"/>
</dbReference>
<evidence type="ECO:0008006" key="3">
    <source>
        <dbReference type="Google" id="ProtNLM"/>
    </source>
</evidence>
<gene>
    <name evidence="1" type="ORF">ACFSC0_10155</name>
</gene>
<protein>
    <recommendedName>
        <fullName evidence="3">MaoC-like domain-containing protein</fullName>
    </recommendedName>
</protein>
<name>A0ABW4N187_9CAUL</name>
<accession>A0ABW4N187</accession>
<dbReference type="EMBL" id="JBHUEY010000001">
    <property type="protein sequence ID" value="MFD1783756.1"/>
    <property type="molecule type" value="Genomic_DNA"/>
</dbReference>
<organism evidence="1 2">
    <name type="scientific">Phenylobacterium terrae</name>
    <dbReference type="NCBI Taxonomy" id="2665495"/>
    <lineage>
        <taxon>Bacteria</taxon>
        <taxon>Pseudomonadati</taxon>
        <taxon>Pseudomonadota</taxon>
        <taxon>Alphaproteobacteria</taxon>
        <taxon>Caulobacterales</taxon>
        <taxon>Caulobacteraceae</taxon>
        <taxon>Phenylobacterium</taxon>
    </lineage>
</organism>
<proteinExistence type="predicted"/>
<sequence length="281" mass="30201">MSMIKDAEERVGPFRTPRNMAQQVKGSIHDDATASKLGLKGGTVAGSIHMDQFVPLLVDLYGEAWWKTGCLSLMFKQATVDREEVRAVVRPGEPRARLTMFNRPGDLICEGTASLLAPDTESELSRRLPAQEPAGPGALRILAALKVGDAAKDIPVEISAEGARRRMETITEPLAVYEGETGVLPPSLAVGLAHQARSAVVGSAGKSVGLFGALEVQHLAGPLRAGTAYLARTKVRQLSESPKTENVWYDVTLSDKASGQDVANVLFMLRFMKASLPLWAQ</sequence>